<feature type="compositionally biased region" description="Polar residues" evidence="1">
    <location>
        <begin position="92"/>
        <end position="107"/>
    </location>
</feature>
<accession>A0AAE1Y412</accession>
<reference evidence="2" key="2">
    <citation type="journal article" date="2024" name="Plant">
        <title>Genomic evolution and insights into agronomic trait innovations of Sesamum species.</title>
        <authorList>
            <person name="Miao H."/>
            <person name="Wang L."/>
            <person name="Qu L."/>
            <person name="Liu H."/>
            <person name="Sun Y."/>
            <person name="Le M."/>
            <person name="Wang Q."/>
            <person name="Wei S."/>
            <person name="Zheng Y."/>
            <person name="Lin W."/>
            <person name="Duan Y."/>
            <person name="Cao H."/>
            <person name="Xiong S."/>
            <person name="Wang X."/>
            <person name="Wei L."/>
            <person name="Li C."/>
            <person name="Ma Q."/>
            <person name="Ju M."/>
            <person name="Zhao R."/>
            <person name="Li G."/>
            <person name="Mu C."/>
            <person name="Tian Q."/>
            <person name="Mei H."/>
            <person name="Zhang T."/>
            <person name="Gao T."/>
            <person name="Zhang H."/>
        </authorList>
    </citation>
    <scope>NUCLEOTIDE SEQUENCE</scope>
    <source>
        <strain evidence="2">3651</strain>
    </source>
</reference>
<dbReference type="AlphaFoldDB" id="A0AAE1Y412"/>
<dbReference type="Proteomes" id="UP001293254">
    <property type="component" value="Unassembled WGS sequence"/>
</dbReference>
<gene>
    <name evidence="2" type="ORF">Salat_1850800</name>
</gene>
<protein>
    <submittedName>
        <fullName evidence="2">Uncharacterized protein</fullName>
    </submittedName>
</protein>
<evidence type="ECO:0000313" key="3">
    <source>
        <dbReference type="Proteomes" id="UP001293254"/>
    </source>
</evidence>
<proteinExistence type="predicted"/>
<comment type="caution">
    <text evidence="2">The sequence shown here is derived from an EMBL/GenBank/DDBJ whole genome shotgun (WGS) entry which is preliminary data.</text>
</comment>
<evidence type="ECO:0000313" key="2">
    <source>
        <dbReference type="EMBL" id="KAK4422683.1"/>
    </source>
</evidence>
<sequence>MHRSKSIVNCKGQGEKKGVKDRLSHLTNAMKSLSPPFLNNDPVVFPSSSIIKFEAMALFSKSNLFLAHHNSQQVQRVWAKPSRSGFPRMPLSQASESSCSQEMLCQG</sequence>
<organism evidence="2 3">
    <name type="scientific">Sesamum alatum</name>
    <dbReference type="NCBI Taxonomy" id="300844"/>
    <lineage>
        <taxon>Eukaryota</taxon>
        <taxon>Viridiplantae</taxon>
        <taxon>Streptophyta</taxon>
        <taxon>Embryophyta</taxon>
        <taxon>Tracheophyta</taxon>
        <taxon>Spermatophyta</taxon>
        <taxon>Magnoliopsida</taxon>
        <taxon>eudicotyledons</taxon>
        <taxon>Gunneridae</taxon>
        <taxon>Pentapetalae</taxon>
        <taxon>asterids</taxon>
        <taxon>lamiids</taxon>
        <taxon>Lamiales</taxon>
        <taxon>Pedaliaceae</taxon>
        <taxon>Sesamum</taxon>
    </lineage>
</organism>
<feature type="region of interest" description="Disordered" evidence="1">
    <location>
        <begin position="79"/>
        <end position="107"/>
    </location>
</feature>
<name>A0AAE1Y412_9LAMI</name>
<dbReference type="EMBL" id="JACGWO010000007">
    <property type="protein sequence ID" value="KAK4422683.1"/>
    <property type="molecule type" value="Genomic_DNA"/>
</dbReference>
<keyword evidence="3" id="KW-1185">Reference proteome</keyword>
<evidence type="ECO:0000256" key="1">
    <source>
        <dbReference type="SAM" id="MobiDB-lite"/>
    </source>
</evidence>
<reference evidence="2" key="1">
    <citation type="submission" date="2020-06" db="EMBL/GenBank/DDBJ databases">
        <authorList>
            <person name="Li T."/>
            <person name="Hu X."/>
            <person name="Zhang T."/>
            <person name="Song X."/>
            <person name="Zhang H."/>
            <person name="Dai N."/>
            <person name="Sheng W."/>
            <person name="Hou X."/>
            <person name="Wei L."/>
        </authorList>
    </citation>
    <scope>NUCLEOTIDE SEQUENCE</scope>
    <source>
        <strain evidence="2">3651</strain>
        <tissue evidence="2">Leaf</tissue>
    </source>
</reference>